<dbReference type="PANTHER" id="PTHR24243">
    <property type="entry name" value="G-PROTEIN COUPLED RECEPTOR"/>
    <property type="match status" value="1"/>
</dbReference>
<evidence type="ECO:0000256" key="3">
    <source>
        <dbReference type="ARBA" id="ARBA00022989"/>
    </source>
</evidence>
<dbReference type="OrthoDB" id="10001694at2759"/>
<feature type="transmembrane region" description="Helical" evidence="8">
    <location>
        <begin position="127"/>
        <end position="148"/>
    </location>
</feature>
<comment type="subcellular location">
    <subcellularLocation>
        <location evidence="1">Membrane</location>
        <topology evidence="1">Multi-pass membrane protein</topology>
    </subcellularLocation>
</comment>
<evidence type="ECO:0000256" key="7">
    <source>
        <dbReference type="ARBA" id="ARBA00023224"/>
    </source>
</evidence>
<sequence>MSVSLTDVSNWMTQYIMSIFLVVGILGNVINIYMFTRKESFRNSCSLYLLAASILNILSIIWGICPSLYTLYNTDPSTYSFIYCKLRLYTLHTLLMIGRSLMVFACADRYALCSRSARLRSFCEPKLAIKLIIAHIFVWPLLTVHIVFLENFTGHKCSMLGSNDLIYGLYSTVIAGILPPLLMSIFSILTIRHRRELIIRLNAARINNKRDTTFMIMLLSQVIVYVLTTCLYPTVTLYRAITGDQIKSNQRLQIESFLAFLSGSFLIYLNPASAFYVYFIVAKNFRKDCKQAFIRLYKRITGERRRVQPTIAQVNSILPMNHAIKL</sequence>
<keyword evidence="5 8" id="KW-0472">Membrane</keyword>
<keyword evidence="11" id="KW-1185">Reference proteome</keyword>
<feature type="transmembrane region" description="Helical" evidence="8">
    <location>
        <begin position="89"/>
        <end position="107"/>
    </location>
</feature>
<keyword evidence="7" id="KW-0807">Transducer</keyword>
<evidence type="ECO:0000259" key="9">
    <source>
        <dbReference type="PROSITE" id="PS50262"/>
    </source>
</evidence>
<keyword evidence="6" id="KW-0675">Receptor</keyword>
<dbReference type="PANTHER" id="PTHR24243:SF230">
    <property type="entry name" value="G-PROTEIN COUPLED RECEPTORS FAMILY 1 PROFILE DOMAIN-CONTAINING PROTEIN"/>
    <property type="match status" value="1"/>
</dbReference>
<keyword evidence="2 8" id="KW-0812">Transmembrane</keyword>
<comment type="caution">
    <text evidence="10">The sequence shown here is derived from an EMBL/GenBank/DDBJ whole genome shotgun (WGS) entry which is preliminary data.</text>
</comment>
<accession>A0A813NB49</accession>
<dbReference type="AlphaFoldDB" id="A0A813NB49"/>
<organism evidence="10 11">
    <name type="scientific">Adineta steineri</name>
    <dbReference type="NCBI Taxonomy" id="433720"/>
    <lineage>
        <taxon>Eukaryota</taxon>
        <taxon>Metazoa</taxon>
        <taxon>Spiralia</taxon>
        <taxon>Gnathifera</taxon>
        <taxon>Rotifera</taxon>
        <taxon>Eurotatoria</taxon>
        <taxon>Bdelloidea</taxon>
        <taxon>Adinetida</taxon>
        <taxon>Adinetidae</taxon>
        <taxon>Adineta</taxon>
    </lineage>
</organism>
<feature type="transmembrane region" description="Helical" evidence="8">
    <location>
        <begin position="47"/>
        <end position="69"/>
    </location>
</feature>
<dbReference type="GO" id="GO:0005886">
    <property type="term" value="C:plasma membrane"/>
    <property type="evidence" value="ECO:0007669"/>
    <property type="project" value="TreeGrafter"/>
</dbReference>
<dbReference type="Gene3D" id="1.20.1070.10">
    <property type="entry name" value="Rhodopsin 7-helix transmembrane proteins"/>
    <property type="match status" value="1"/>
</dbReference>
<gene>
    <name evidence="10" type="ORF">QVE165_LOCUS214</name>
</gene>
<evidence type="ECO:0000313" key="11">
    <source>
        <dbReference type="Proteomes" id="UP000663832"/>
    </source>
</evidence>
<evidence type="ECO:0000256" key="1">
    <source>
        <dbReference type="ARBA" id="ARBA00004141"/>
    </source>
</evidence>
<evidence type="ECO:0000256" key="8">
    <source>
        <dbReference type="SAM" id="Phobius"/>
    </source>
</evidence>
<keyword evidence="3 8" id="KW-1133">Transmembrane helix</keyword>
<evidence type="ECO:0000313" key="10">
    <source>
        <dbReference type="EMBL" id="CAF0730450.1"/>
    </source>
</evidence>
<feature type="transmembrane region" description="Helical" evidence="8">
    <location>
        <begin position="212"/>
        <end position="237"/>
    </location>
</feature>
<evidence type="ECO:0000256" key="2">
    <source>
        <dbReference type="ARBA" id="ARBA00022692"/>
    </source>
</evidence>
<protein>
    <recommendedName>
        <fullName evidence="9">G-protein coupled receptors family 1 profile domain-containing protein</fullName>
    </recommendedName>
</protein>
<dbReference type="SUPFAM" id="SSF81321">
    <property type="entry name" value="Family A G protein-coupled receptor-like"/>
    <property type="match status" value="1"/>
</dbReference>
<evidence type="ECO:0000256" key="6">
    <source>
        <dbReference type="ARBA" id="ARBA00023170"/>
    </source>
</evidence>
<dbReference type="GO" id="GO:0004930">
    <property type="term" value="F:G protein-coupled receptor activity"/>
    <property type="evidence" value="ECO:0007669"/>
    <property type="project" value="UniProtKB-KW"/>
</dbReference>
<dbReference type="InterPro" id="IPR017452">
    <property type="entry name" value="GPCR_Rhodpsn_7TM"/>
</dbReference>
<evidence type="ECO:0000256" key="5">
    <source>
        <dbReference type="ARBA" id="ARBA00023136"/>
    </source>
</evidence>
<dbReference type="Pfam" id="PF00001">
    <property type="entry name" value="7tm_1"/>
    <property type="match status" value="1"/>
</dbReference>
<feature type="transmembrane region" description="Helical" evidence="8">
    <location>
        <begin position="12"/>
        <end position="35"/>
    </location>
</feature>
<feature type="transmembrane region" description="Helical" evidence="8">
    <location>
        <begin position="257"/>
        <end position="281"/>
    </location>
</feature>
<keyword evidence="4" id="KW-0297">G-protein coupled receptor</keyword>
<reference evidence="10" key="1">
    <citation type="submission" date="2021-02" db="EMBL/GenBank/DDBJ databases">
        <authorList>
            <person name="Nowell W R."/>
        </authorList>
    </citation>
    <scope>NUCLEOTIDE SEQUENCE</scope>
</reference>
<name>A0A813NB49_9BILA</name>
<dbReference type="InterPro" id="IPR000276">
    <property type="entry name" value="GPCR_Rhodpsn"/>
</dbReference>
<proteinExistence type="predicted"/>
<feature type="transmembrane region" description="Helical" evidence="8">
    <location>
        <begin position="168"/>
        <end position="191"/>
    </location>
</feature>
<dbReference type="Proteomes" id="UP000663832">
    <property type="component" value="Unassembled WGS sequence"/>
</dbReference>
<evidence type="ECO:0000256" key="4">
    <source>
        <dbReference type="ARBA" id="ARBA00023040"/>
    </source>
</evidence>
<dbReference type="EMBL" id="CAJNOM010000001">
    <property type="protein sequence ID" value="CAF0730450.1"/>
    <property type="molecule type" value="Genomic_DNA"/>
</dbReference>
<dbReference type="PROSITE" id="PS50262">
    <property type="entry name" value="G_PROTEIN_RECEP_F1_2"/>
    <property type="match status" value="1"/>
</dbReference>
<feature type="domain" description="G-protein coupled receptors family 1 profile" evidence="9">
    <location>
        <begin position="27"/>
        <end position="278"/>
    </location>
</feature>